<organism evidence="2 3">
    <name type="scientific">Gloeothece verrucosa (strain PCC 7822)</name>
    <name type="common">Cyanothece sp. (strain PCC 7822)</name>
    <dbReference type="NCBI Taxonomy" id="497965"/>
    <lineage>
        <taxon>Bacteria</taxon>
        <taxon>Bacillati</taxon>
        <taxon>Cyanobacteriota</taxon>
        <taxon>Cyanophyceae</taxon>
        <taxon>Oscillatoriophycideae</taxon>
        <taxon>Chroococcales</taxon>
        <taxon>Aphanothecaceae</taxon>
        <taxon>Gloeothece</taxon>
        <taxon>Gloeothece verrucosa</taxon>
    </lineage>
</organism>
<evidence type="ECO:0000313" key="2">
    <source>
        <dbReference type="EMBL" id="ADN17657.1"/>
    </source>
</evidence>
<dbReference type="HOGENOM" id="CLU_2368163_0_0_3"/>
<feature type="compositionally biased region" description="Polar residues" evidence="1">
    <location>
        <begin position="34"/>
        <end position="45"/>
    </location>
</feature>
<feature type="region of interest" description="Disordered" evidence="1">
    <location>
        <begin position="25"/>
        <end position="95"/>
    </location>
</feature>
<name>E0UL27_GLOV7</name>
<accession>E0UL27</accession>
<geneLocation type="plasmid" evidence="2 3">
    <name>Cy782201</name>
</geneLocation>
<keyword evidence="2" id="KW-0614">Plasmid</keyword>
<dbReference type="EMBL" id="CP002199">
    <property type="protein sequence ID" value="ADN17657.1"/>
    <property type="molecule type" value="Genomic_DNA"/>
</dbReference>
<feature type="compositionally biased region" description="Basic and acidic residues" evidence="1">
    <location>
        <begin position="46"/>
        <end position="85"/>
    </location>
</feature>
<evidence type="ECO:0000256" key="1">
    <source>
        <dbReference type="SAM" id="MobiDB-lite"/>
    </source>
</evidence>
<sequence>MKNILNTKIKSLVVLVLLPILTFSLSPKPVKAQTDYSQFQNNPLEKQNDRTERRNNRQQNRHNDRTERRNNRQQDRQNDRTERQNNRQQNPDSGT</sequence>
<dbReference type="Proteomes" id="UP000008206">
    <property type="component" value="Plasmid Cy782201"/>
</dbReference>
<proteinExistence type="predicted"/>
<keyword evidence="3" id="KW-1185">Reference proteome</keyword>
<dbReference type="KEGG" id="cyj:Cyan7822_5801"/>
<feature type="compositionally biased region" description="Low complexity" evidence="1">
    <location>
        <begin position="86"/>
        <end position="95"/>
    </location>
</feature>
<gene>
    <name evidence="2" type="ordered locus">Cyan7822_5801</name>
</gene>
<evidence type="ECO:0000313" key="3">
    <source>
        <dbReference type="Proteomes" id="UP000008206"/>
    </source>
</evidence>
<dbReference type="AlphaFoldDB" id="E0UL27"/>
<dbReference type="RefSeq" id="WP_013334407.1">
    <property type="nucleotide sequence ID" value="NC_014533.1"/>
</dbReference>
<reference evidence="3" key="1">
    <citation type="journal article" date="2011" name="MBio">
        <title>Novel metabolic attributes of the genus Cyanothece, comprising a group of unicellular nitrogen-fixing Cyanobacteria.</title>
        <authorList>
            <person name="Bandyopadhyay A."/>
            <person name="Elvitigala T."/>
            <person name="Welsh E."/>
            <person name="Stockel J."/>
            <person name="Liberton M."/>
            <person name="Min H."/>
            <person name="Sherman L.A."/>
            <person name="Pakrasi H.B."/>
        </authorList>
    </citation>
    <scope>NUCLEOTIDE SEQUENCE [LARGE SCALE GENOMIC DNA]</scope>
    <source>
        <strain evidence="3">PCC 7822</strain>
        <plasmid evidence="3">Cy782201</plasmid>
    </source>
</reference>
<protein>
    <submittedName>
        <fullName evidence="2">Uncharacterized protein</fullName>
    </submittedName>
</protein>